<dbReference type="EMBL" id="CAXAMN010002769">
    <property type="protein sequence ID" value="CAK9001178.1"/>
    <property type="molecule type" value="Genomic_DNA"/>
</dbReference>
<evidence type="ECO:0000256" key="1">
    <source>
        <dbReference type="SAM" id="MobiDB-lite"/>
    </source>
</evidence>
<evidence type="ECO:0000313" key="3">
    <source>
        <dbReference type="Proteomes" id="UP001642484"/>
    </source>
</evidence>
<feature type="compositionally biased region" description="Basic and acidic residues" evidence="1">
    <location>
        <begin position="72"/>
        <end position="84"/>
    </location>
</feature>
<gene>
    <name evidence="2" type="ORF">CCMP2556_LOCUS6342</name>
</gene>
<proteinExistence type="predicted"/>
<protein>
    <submittedName>
        <fullName evidence="2">Uncharacterized protein</fullName>
    </submittedName>
</protein>
<name>A0ABP0IIK6_9DINO</name>
<organism evidence="2 3">
    <name type="scientific">Durusdinium trenchii</name>
    <dbReference type="NCBI Taxonomy" id="1381693"/>
    <lineage>
        <taxon>Eukaryota</taxon>
        <taxon>Sar</taxon>
        <taxon>Alveolata</taxon>
        <taxon>Dinophyceae</taxon>
        <taxon>Suessiales</taxon>
        <taxon>Symbiodiniaceae</taxon>
        <taxon>Durusdinium</taxon>
    </lineage>
</organism>
<feature type="region of interest" description="Disordered" evidence="1">
    <location>
        <begin position="72"/>
        <end position="100"/>
    </location>
</feature>
<comment type="caution">
    <text evidence="2">The sequence shown here is derived from an EMBL/GenBank/DDBJ whole genome shotgun (WGS) entry which is preliminary data.</text>
</comment>
<feature type="region of interest" description="Disordered" evidence="1">
    <location>
        <begin position="1"/>
        <end position="30"/>
    </location>
</feature>
<reference evidence="2 3" key="1">
    <citation type="submission" date="2024-02" db="EMBL/GenBank/DDBJ databases">
        <authorList>
            <person name="Chen Y."/>
            <person name="Shah S."/>
            <person name="Dougan E. K."/>
            <person name="Thang M."/>
            <person name="Chan C."/>
        </authorList>
    </citation>
    <scope>NUCLEOTIDE SEQUENCE [LARGE SCALE GENOMIC DNA]</scope>
</reference>
<accession>A0ABP0IIK6</accession>
<dbReference type="Proteomes" id="UP001642484">
    <property type="component" value="Unassembled WGS sequence"/>
</dbReference>
<sequence length="195" mass="20777">MSKQQQRNQQKRAAKKEAKAAEEAAAVAGAGSRISAPITAADLVQSGESLVLGSCIAHYAPKLPDLLKENGEDATQEKAKDTLRRSAAMQAERSGAGSPSDAFAELTTRLAWSNPLGLARPLSGEDAIAQWKALSQLEVDGGPRKSKRGSPSMDRIMANLSEFLPQYLHILLVGASVHRIRRALVQLGVLPPVYG</sequence>
<evidence type="ECO:0000313" key="2">
    <source>
        <dbReference type="EMBL" id="CAK9001178.1"/>
    </source>
</evidence>
<keyword evidence="3" id="KW-1185">Reference proteome</keyword>